<evidence type="ECO:0000256" key="1">
    <source>
        <dbReference type="SAM" id="MobiDB-lite"/>
    </source>
</evidence>
<protein>
    <submittedName>
        <fullName evidence="2">SDR family NAD(P)-dependent oxidoreductase</fullName>
    </submittedName>
</protein>
<dbReference type="RefSeq" id="WP_263573168.1">
    <property type="nucleotide sequence ID" value="NZ_JAJIRN010000010.1"/>
</dbReference>
<dbReference type="Pfam" id="PF00106">
    <property type="entry name" value="adh_short"/>
    <property type="match status" value="1"/>
</dbReference>
<reference evidence="2 3" key="1">
    <citation type="submission" date="2021-11" db="EMBL/GenBank/DDBJ databases">
        <authorList>
            <person name="Liang Q."/>
            <person name="Mou H."/>
            <person name="Liu Z."/>
        </authorList>
    </citation>
    <scope>NUCLEOTIDE SEQUENCE [LARGE SCALE GENOMIC DNA]</scope>
    <source>
        <strain evidence="2 3">CHU3</strain>
    </source>
</reference>
<dbReference type="Proteomes" id="UP001209701">
    <property type="component" value="Unassembled WGS sequence"/>
</dbReference>
<dbReference type="PRINTS" id="PR00081">
    <property type="entry name" value="GDHRDH"/>
</dbReference>
<proteinExistence type="predicted"/>
<keyword evidence="3" id="KW-1185">Reference proteome</keyword>
<accession>A0ABT2YKK0</accession>
<evidence type="ECO:0000313" key="2">
    <source>
        <dbReference type="EMBL" id="MCV2370577.1"/>
    </source>
</evidence>
<dbReference type="PANTHER" id="PTHR43431:SF1">
    <property type="entry name" value="OS08G0476300 PROTEIN"/>
    <property type="match status" value="1"/>
</dbReference>
<dbReference type="Gene3D" id="3.40.50.720">
    <property type="entry name" value="NAD(P)-binding Rossmann-like Domain"/>
    <property type="match status" value="1"/>
</dbReference>
<feature type="region of interest" description="Disordered" evidence="1">
    <location>
        <begin position="57"/>
        <end position="83"/>
    </location>
</feature>
<dbReference type="SUPFAM" id="SSF51735">
    <property type="entry name" value="NAD(P)-binding Rossmann-fold domains"/>
    <property type="match status" value="1"/>
</dbReference>
<gene>
    <name evidence="2" type="ORF">LNV07_21040</name>
</gene>
<dbReference type="PANTHER" id="PTHR43431">
    <property type="entry name" value="OXIDOREDUCTASE, SHORT CHAIN DEHYDROGENASE/REDUCTASE FAMILY (AFU_ORTHOLOGUE AFUA_5G14000)"/>
    <property type="match status" value="1"/>
</dbReference>
<evidence type="ECO:0000313" key="3">
    <source>
        <dbReference type="Proteomes" id="UP001209701"/>
    </source>
</evidence>
<comment type="caution">
    <text evidence="2">The sequence shown here is derived from an EMBL/GenBank/DDBJ whole genome shotgun (WGS) entry which is preliminary data.</text>
</comment>
<organism evidence="2 3">
    <name type="scientific">Roseateles oligotrophus</name>
    <dbReference type="NCBI Taxonomy" id="1769250"/>
    <lineage>
        <taxon>Bacteria</taxon>
        <taxon>Pseudomonadati</taxon>
        <taxon>Pseudomonadota</taxon>
        <taxon>Betaproteobacteria</taxon>
        <taxon>Burkholderiales</taxon>
        <taxon>Sphaerotilaceae</taxon>
        <taxon>Roseateles</taxon>
    </lineage>
</organism>
<sequence>MQPDLVSPRLVDVKPSLLQSIWKYLKRLRKFNLGPIAFAFKFERAVHVTPISRRRMRQALPHESRARSLQAGTLQTLHPEPSPSPAAREIALIVGVGPGLGYALAHRLANEGMAVVMASRNAARLTPLARDIGAKGGTAFAYGCDATNEQSIARLFEHVMANHGIPNLVIYSLQCFGPGEAMDVELPAFEDGWRHNCLGAFLVARQAARAMVPAQRGTIILTGSTSSLLGRAGHLNLAVGKFGQRAIAQVMARELWPKGIHVAHLVIDADIREGADHPDKERQSDPVHVADLMIGLHRQARTAWTSEIDARPWNENFWEHC</sequence>
<dbReference type="InterPro" id="IPR036291">
    <property type="entry name" value="NAD(P)-bd_dom_sf"/>
</dbReference>
<name>A0ABT2YKK0_9BURK</name>
<dbReference type="EMBL" id="JAJIRN010000010">
    <property type="protein sequence ID" value="MCV2370577.1"/>
    <property type="molecule type" value="Genomic_DNA"/>
</dbReference>
<dbReference type="InterPro" id="IPR002347">
    <property type="entry name" value="SDR_fam"/>
</dbReference>